<dbReference type="InterPro" id="IPR000524">
    <property type="entry name" value="Tscrpt_reg_HTH_GntR"/>
</dbReference>
<dbReference type="CDD" id="cd01541">
    <property type="entry name" value="PBP1_AraR"/>
    <property type="match status" value="1"/>
</dbReference>
<protein>
    <submittedName>
        <fullName evidence="5">AraR protein</fullName>
    </submittedName>
</protein>
<feature type="domain" description="HTH gntR-type" evidence="4">
    <location>
        <begin position="1"/>
        <end position="69"/>
    </location>
</feature>
<accession>A0A0R2F328</accession>
<dbReference type="SUPFAM" id="SSF53822">
    <property type="entry name" value="Periplasmic binding protein-like I"/>
    <property type="match status" value="1"/>
</dbReference>
<gene>
    <name evidence="5" type="ORF">FC75_GL002003</name>
</gene>
<dbReference type="PROSITE" id="PS50949">
    <property type="entry name" value="HTH_GNTR"/>
    <property type="match status" value="1"/>
</dbReference>
<dbReference type="PANTHER" id="PTHR30146">
    <property type="entry name" value="LACI-RELATED TRANSCRIPTIONAL REPRESSOR"/>
    <property type="match status" value="1"/>
</dbReference>
<reference evidence="5 6" key="1">
    <citation type="journal article" date="2015" name="Genome Announc.">
        <title>Expanding the biotechnology potential of lactobacilli through comparative genomics of 213 strains and associated genera.</title>
        <authorList>
            <person name="Sun Z."/>
            <person name="Harris H.M."/>
            <person name="McCann A."/>
            <person name="Guo C."/>
            <person name="Argimon S."/>
            <person name="Zhang W."/>
            <person name="Yang X."/>
            <person name="Jeffery I.B."/>
            <person name="Cooney J.C."/>
            <person name="Kagawa T.F."/>
            <person name="Liu W."/>
            <person name="Song Y."/>
            <person name="Salvetti E."/>
            <person name="Wrobel A."/>
            <person name="Rasinkangas P."/>
            <person name="Parkhill J."/>
            <person name="Rea M.C."/>
            <person name="O'Sullivan O."/>
            <person name="Ritari J."/>
            <person name="Douillard F.P."/>
            <person name="Paul Ross R."/>
            <person name="Yang R."/>
            <person name="Briner A.E."/>
            <person name="Felis G.E."/>
            <person name="de Vos W.M."/>
            <person name="Barrangou R."/>
            <person name="Klaenhammer T.R."/>
            <person name="Caufield P.W."/>
            <person name="Cui Y."/>
            <person name="Zhang H."/>
            <person name="O'Toole P.W."/>
        </authorList>
    </citation>
    <scope>NUCLEOTIDE SEQUENCE [LARGE SCALE GENOMIC DNA]</scope>
    <source>
        <strain evidence="5 6">DSM 22697</strain>
    </source>
</reference>
<dbReference type="InterPro" id="IPR033532">
    <property type="entry name" value="AraR_ligand_bind_dom"/>
</dbReference>
<evidence type="ECO:0000256" key="2">
    <source>
        <dbReference type="ARBA" id="ARBA00023125"/>
    </source>
</evidence>
<dbReference type="GO" id="GO:0003700">
    <property type="term" value="F:DNA-binding transcription factor activity"/>
    <property type="evidence" value="ECO:0007669"/>
    <property type="project" value="InterPro"/>
</dbReference>
<dbReference type="EMBL" id="AYZJ01000039">
    <property type="protein sequence ID" value="KRN21883.1"/>
    <property type="molecule type" value="Genomic_DNA"/>
</dbReference>
<name>A0A0R2F328_9LACO</name>
<dbReference type="Pfam" id="PF13377">
    <property type="entry name" value="Peripla_BP_3"/>
    <property type="match status" value="1"/>
</dbReference>
<dbReference type="STRING" id="1423730.FC75_GL002003"/>
<dbReference type="Gene3D" id="3.40.50.2300">
    <property type="match status" value="2"/>
</dbReference>
<organism evidence="5 6">
    <name type="scientific">Lacticaseibacillus camelliae DSM 22697 = JCM 13995</name>
    <dbReference type="NCBI Taxonomy" id="1423730"/>
    <lineage>
        <taxon>Bacteria</taxon>
        <taxon>Bacillati</taxon>
        <taxon>Bacillota</taxon>
        <taxon>Bacilli</taxon>
        <taxon>Lactobacillales</taxon>
        <taxon>Lactobacillaceae</taxon>
        <taxon>Lacticaseibacillus</taxon>
    </lineage>
</organism>
<dbReference type="PRINTS" id="PR00035">
    <property type="entry name" value="HTHGNTR"/>
</dbReference>
<evidence type="ECO:0000256" key="3">
    <source>
        <dbReference type="ARBA" id="ARBA00023163"/>
    </source>
</evidence>
<evidence type="ECO:0000313" key="5">
    <source>
        <dbReference type="EMBL" id="KRN21883.1"/>
    </source>
</evidence>
<evidence type="ECO:0000259" key="4">
    <source>
        <dbReference type="PROSITE" id="PS50949"/>
    </source>
</evidence>
<dbReference type="InterPro" id="IPR046335">
    <property type="entry name" value="LacI/GalR-like_sensor"/>
</dbReference>
<keyword evidence="2" id="KW-0238">DNA-binding</keyword>
<dbReference type="InterPro" id="IPR036388">
    <property type="entry name" value="WH-like_DNA-bd_sf"/>
</dbReference>
<dbReference type="OrthoDB" id="9813468at2"/>
<evidence type="ECO:0000256" key="1">
    <source>
        <dbReference type="ARBA" id="ARBA00023015"/>
    </source>
</evidence>
<dbReference type="SMART" id="SM00345">
    <property type="entry name" value="HTH_GNTR"/>
    <property type="match status" value="1"/>
</dbReference>
<dbReference type="Pfam" id="PF00392">
    <property type="entry name" value="GntR"/>
    <property type="match status" value="1"/>
</dbReference>
<dbReference type="CDD" id="cd07377">
    <property type="entry name" value="WHTH_GntR"/>
    <property type="match status" value="1"/>
</dbReference>
<dbReference type="RefSeq" id="WP_054666427.1">
    <property type="nucleotide sequence ID" value="NZ_AYZJ01000039.1"/>
</dbReference>
<comment type="caution">
    <text evidence="5">The sequence shown here is derived from an EMBL/GenBank/DDBJ whole genome shotgun (WGS) entry which is preliminary data.</text>
</comment>
<dbReference type="GO" id="GO:0000976">
    <property type="term" value="F:transcription cis-regulatory region binding"/>
    <property type="evidence" value="ECO:0007669"/>
    <property type="project" value="TreeGrafter"/>
</dbReference>
<dbReference type="Proteomes" id="UP000050865">
    <property type="component" value="Unassembled WGS sequence"/>
</dbReference>
<proteinExistence type="predicted"/>
<dbReference type="InterPro" id="IPR036390">
    <property type="entry name" value="WH_DNA-bd_sf"/>
</dbReference>
<keyword evidence="1" id="KW-0805">Transcription regulation</keyword>
<dbReference type="PATRIC" id="fig|1423730.4.peg.2083"/>
<dbReference type="InterPro" id="IPR028082">
    <property type="entry name" value="Peripla_BP_I"/>
</dbReference>
<dbReference type="SUPFAM" id="SSF46785">
    <property type="entry name" value="Winged helix' DNA-binding domain"/>
    <property type="match status" value="1"/>
</dbReference>
<sequence>MQTKEAVRLALKEAIMAGRYAIGDKLPTEQALLTQFDISRYGLRQALKALADEGLIRAVQGSGFYVADPRNKQRKQAAQKIVGVITTHLADYIFPPIISGIDSVVSEAGYGLMLSNTHNEFENEQRSLIRMMDTGVAGLIIEPTRSAMANPNLALYRRIALARIPVVFINAGYTGLTDFPTLTVDDAGGERQLIEALLKQGHRQILGLFQIDDQQGVDRMQGFVQAYQANQPTLSTGNVMLYQSGDHLADLKARILDVVNGESRPTAIACYNDQLAIRLISWLGEVGIKVPDDISLVGFDDYEMSRYSRPGLTTVVHPKRRMGEAAGQAVLEAIAHQTPASIQYPAELVMRRSIRKLS</sequence>
<dbReference type="Gene3D" id="1.10.10.10">
    <property type="entry name" value="Winged helix-like DNA-binding domain superfamily/Winged helix DNA-binding domain"/>
    <property type="match status" value="1"/>
</dbReference>
<dbReference type="AlphaFoldDB" id="A0A0R2F328"/>
<keyword evidence="3" id="KW-0804">Transcription</keyword>
<dbReference type="PANTHER" id="PTHR30146:SF150">
    <property type="entry name" value="ARABINOSE METABOLISM TRANSCRIPTIONAL REPRESSOR"/>
    <property type="match status" value="1"/>
</dbReference>
<evidence type="ECO:0000313" key="6">
    <source>
        <dbReference type="Proteomes" id="UP000050865"/>
    </source>
</evidence>
<keyword evidence="6" id="KW-1185">Reference proteome</keyword>